<dbReference type="AlphaFoldDB" id="A0AAE0PJ75"/>
<feature type="region of interest" description="Disordered" evidence="1">
    <location>
        <begin position="259"/>
        <end position="320"/>
    </location>
</feature>
<organism evidence="2 3">
    <name type="scientific">Sordaria brevicollis</name>
    <dbReference type="NCBI Taxonomy" id="83679"/>
    <lineage>
        <taxon>Eukaryota</taxon>
        <taxon>Fungi</taxon>
        <taxon>Dikarya</taxon>
        <taxon>Ascomycota</taxon>
        <taxon>Pezizomycotina</taxon>
        <taxon>Sordariomycetes</taxon>
        <taxon>Sordariomycetidae</taxon>
        <taxon>Sordariales</taxon>
        <taxon>Sordariaceae</taxon>
        <taxon>Sordaria</taxon>
    </lineage>
</organism>
<accession>A0AAE0PJ75</accession>
<sequence>MSDMDPNKANTRGSERTIPKPTPTFKYERNLAKQECLCDDYYQKRSGTRSTSEKHLRYTLRLRDSRHACTTAGMGVGENTRLYLVLSRWVAVRGEVVFYRSDLDGSRIGGKFPDSRTQFPREEGEKMEGVNTKVDKASIRRRHASGTTNKGPTTFIFSKNVTCMQSMGFWRVKRGFLHAGAMGCQMFWEAGEEEAVYTGRRRREKKKLYTQGKLLEAERRQEKGGAIPRLGKEGKRKPYGALTLYGAPFQRTQKVMAGSSNTMSDMDPHKANTKADKKESGFRCRFRNQQGRGPSADHRVRVEPYGRGSREGDNVVEVKA</sequence>
<reference evidence="2" key="2">
    <citation type="submission" date="2023-07" db="EMBL/GenBank/DDBJ databases">
        <authorList>
            <consortium name="Lawrence Berkeley National Laboratory"/>
            <person name="Haridas S."/>
            <person name="Hensen N."/>
            <person name="Bonometti L."/>
            <person name="Westerberg I."/>
            <person name="Brannstrom I.O."/>
            <person name="Guillou S."/>
            <person name="Cros-Aarteil S."/>
            <person name="Calhoun S."/>
            <person name="Kuo A."/>
            <person name="Mondo S."/>
            <person name="Pangilinan J."/>
            <person name="Riley R."/>
            <person name="LaButti K."/>
            <person name="Andreopoulos B."/>
            <person name="Lipzen A."/>
            <person name="Chen C."/>
            <person name="Yanf M."/>
            <person name="Daum C."/>
            <person name="Ng V."/>
            <person name="Clum A."/>
            <person name="Steindorff A."/>
            <person name="Ohm R."/>
            <person name="Martin F."/>
            <person name="Silar P."/>
            <person name="Natvig D."/>
            <person name="Lalanne C."/>
            <person name="Gautier V."/>
            <person name="Ament-velasquez S.L."/>
            <person name="Kruys A."/>
            <person name="Hutchinson M.I."/>
            <person name="Powell A.J."/>
            <person name="Barry K."/>
            <person name="Miller A.N."/>
            <person name="Grigoriev I.V."/>
            <person name="Debuchy R."/>
            <person name="Gladieux P."/>
            <person name="Thoren M.H."/>
            <person name="Johannesson H."/>
        </authorList>
    </citation>
    <scope>NUCLEOTIDE SEQUENCE</scope>
    <source>
        <strain evidence="2">FGSC 1904</strain>
    </source>
</reference>
<feature type="region of interest" description="Disordered" evidence="1">
    <location>
        <begin position="111"/>
        <end position="130"/>
    </location>
</feature>
<dbReference type="Proteomes" id="UP001281003">
    <property type="component" value="Unassembled WGS sequence"/>
</dbReference>
<evidence type="ECO:0000256" key="1">
    <source>
        <dbReference type="SAM" id="MobiDB-lite"/>
    </source>
</evidence>
<name>A0AAE0PJ75_SORBR</name>
<gene>
    <name evidence="2" type="ORF">B0T20DRAFT_390669</name>
</gene>
<dbReference type="EMBL" id="JAUTDP010000003">
    <property type="protein sequence ID" value="KAK3400802.1"/>
    <property type="molecule type" value="Genomic_DNA"/>
</dbReference>
<feature type="compositionally biased region" description="Basic and acidic residues" evidence="1">
    <location>
        <begin position="119"/>
        <end position="130"/>
    </location>
</feature>
<proteinExistence type="predicted"/>
<evidence type="ECO:0000313" key="3">
    <source>
        <dbReference type="Proteomes" id="UP001281003"/>
    </source>
</evidence>
<feature type="compositionally biased region" description="Basic and acidic residues" evidence="1">
    <location>
        <begin position="295"/>
        <end position="320"/>
    </location>
</feature>
<evidence type="ECO:0000313" key="2">
    <source>
        <dbReference type="EMBL" id="KAK3400802.1"/>
    </source>
</evidence>
<keyword evidence="3" id="KW-1185">Reference proteome</keyword>
<comment type="caution">
    <text evidence="2">The sequence shown here is derived from an EMBL/GenBank/DDBJ whole genome shotgun (WGS) entry which is preliminary data.</text>
</comment>
<feature type="region of interest" description="Disordered" evidence="1">
    <location>
        <begin position="1"/>
        <end position="23"/>
    </location>
</feature>
<feature type="compositionally biased region" description="Basic and acidic residues" evidence="1">
    <location>
        <begin position="266"/>
        <end position="282"/>
    </location>
</feature>
<reference evidence="2" key="1">
    <citation type="journal article" date="2023" name="Mol. Phylogenet. Evol.">
        <title>Genome-scale phylogeny and comparative genomics of the fungal order Sordariales.</title>
        <authorList>
            <person name="Hensen N."/>
            <person name="Bonometti L."/>
            <person name="Westerberg I."/>
            <person name="Brannstrom I.O."/>
            <person name="Guillou S."/>
            <person name="Cros-Aarteil S."/>
            <person name="Calhoun S."/>
            <person name="Haridas S."/>
            <person name="Kuo A."/>
            <person name="Mondo S."/>
            <person name="Pangilinan J."/>
            <person name="Riley R."/>
            <person name="LaButti K."/>
            <person name="Andreopoulos B."/>
            <person name="Lipzen A."/>
            <person name="Chen C."/>
            <person name="Yan M."/>
            <person name="Daum C."/>
            <person name="Ng V."/>
            <person name="Clum A."/>
            <person name="Steindorff A."/>
            <person name="Ohm R.A."/>
            <person name="Martin F."/>
            <person name="Silar P."/>
            <person name="Natvig D.O."/>
            <person name="Lalanne C."/>
            <person name="Gautier V."/>
            <person name="Ament-Velasquez S.L."/>
            <person name="Kruys A."/>
            <person name="Hutchinson M.I."/>
            <person name="Powell A.J."/>
            <person name="Barry K."/>
            <person name="Miller A.N."/>
            <person name="Grigoriev I.V."/>
            <person name="Debuchy R."/>
            <person name="Gladieux P."/>
            <person name="Hiltunen Thoren M."/>
            <person name="Johannesson H."/>
        </authorList>
    </citation>
    <scope>NUCLEOTIDE SEQUENCE</scope>
    <source>
        <strain evidence="2">FGSC 1904</strain>
    </source>
</reference>
<protein>
    <submittedName>
        <fullName evidence="2">Uncharacterized protein</fullName>
    </submittedName>
</protein>